<dbReference type="EMBL" id="BMAV01007949">
    <property type="protein sequence ID" value="GFY51225.1"/>
    <property type="molecule type" value="Genomic_DNA"/>
</dbReference>
<comment type="caution">
    <text evidence="1">The sequence shown here is derived from an EMBL/GenBank/DDBJ whole genome shotgun (WGS) entry which is preliminary data.</text>
</comment>
<dbReference type="AlphaFoldDB" id="A0A8X7C0W6"/>
<keyword evidence="2" id="KW-1185">Reference proteome</keyword>
<dbReference type="Proteomes" id="UP000886998">
    <property type="component" value="Unassembled WGS sequence"/>
</dbReference>
<evidence type="ECO:0000313" key="2">
    <source>
        <dbReference type="Proteomes" id="UP000886998"/>
    </source>
</evidence>
<organism evidence="1 2">
    <name type="scientific">Trichonephila inaurata madagascariensis</name>
    <dbReference type="NCBI Taxonomy" id="2747483"/>
    <lineage>
        <taxon>Eukaryota</taxon>
        <taxon>Metazoa</taxon>
        <taxon>Ecdysozoa</taxon>
        <taxon>Arthropoda</taxon>
        <taxon>Chelicerata</taxon>
        <taxon>Arachnida</taxon>
        <taxon>Araneae</taxon>
        <taxon>Araneomorphae</taxon>
        <taxon>Entelegynae</taxon>
        <taxon>Araneoidea</taxon>
        <taxon>Nephilidae</taxon>
        <taxon>Trichonephila</taxon>
        <taxon>Trichonephila inaurata</taxon>
    </lineage>
</organism>
<proteinExistence type="predicted"/>
<sequence>MPQGAEVGVTLAKEVTNEPSESKHPSSGIVCPSQTFSTYKTCENQSEPGLENKVGVDIYRAAIFCHKWFISQRTRRPFPGLW</sequence>
<name>A0A8X7C0W6_9ARAC</name>
<protein>
    <submittedName>
        <fullName evidence="1">Uncharacterized protein</fullName>
    </submittedName>
</protein>
<evidence type="ECO:0000313" key="1">
    <source>
        <dbReference type="EMBL" id="GFY51225.1"/>
    </source>
</evidence>
<accession>A0A8X7C0W6</accession>
<reference evidence="1" key="1">
    <citation type="submission" date="2020-08" db="EMBL/GenBank/DDBJ databases">
        <title>Multicomponent nature underlies the extraordinary mechanical properties of spider dragline silk.</title>
        <authorList>
            <person name="Kono N."/>
            <person name="Nakamura H."/>
            <person name="Mori M."/>
            <person name="Yoshida Y."/>
            <person name="Ohtoshi R."/>
            <person name="Malay A.D."/>
            <person name="Moran D.A.P."/>
            <person name="Tomita M."/>
            <person name="Numata K."/>
            <person name="Arakawa K."/>
        </authorList>
    </citation>
    <scope>NUCLEOTIDE SEQUENCE</scope>
</reference>
<gene>
    <name evidence="1" type="ORF">TNIN_51071</name>
</gene>